<feature type="transmembrane region" description="Helical" evidence="5">
    <location>
        <begin position="60"/>
        <end position="78"/>
    </location>
</feature>
<protein>
    <recommendedName>
        <fullName evidence="6">Integral membrane bound transporter domain-containing protein</fullName>
    </recommendedName>
</protein>
<organism evidence="7 8">
    <name type="scientific">Plantibacter cousiniae</name>
    <name type="common">nom. nud.</name>
    <dbReference type="NCBI Taxonomy" id="199709"/>
    <lineage>
        <taxon>Bacteria</taxon>
        <taxon>Bacillati</taxon>
        <taxon>Actinomycetota</taxon>
        <taxon>Actinomycetes</taxon>
        <taxon>Micrococcales</taxon>
        <taxon>Microbacteriaceae</taxon>
        <taxon>Plantibacter</taxon>
    </lineage>
</organism>
<dbReference type="Proteomes" id="UP000190827">
    <property type="component" value="Unassembled WGS sequence"/>
</dbReference>
<evidence type="ECO:0000256" key="3">
    <source>
        <dbReference type="ARBA" id="ARBA00022989"/>
    </source>
</evidence>
<evidence type="ECO:0000256" key="5">
    <source>
        <dbReference type="SAM" id="Phobius"/>
    </source>
</evidence>
<evidence type="ECO:0000313" key="8">
    <source>
        <dbReference type="Proteomes" id="UP000190827"/>
    </source>
</evidence>
<dbReference type="InterPro" id="IPR049453">
    <property type="entry name" value="Memb_transporter_dom"/>
</dbReference>
<dbReference type="EMBL" id="FUZO01000001">
    <property type="protein sequence ID" value="SKC50738.1"/>
    <property type="molecule type" value="Genomic_DNA"/>
</dbReference>
<evidence type="ECO:0000313" key="7">
    <source>
        <dbReference type="EMBL" id="SKC50738.1"/>
    </source>
</evidence>
<feature type="transmembrane region" description="Helical" evidence="5">
    <location>
        <begin position="155"/>
        <end position="175"/>
    </location>
</feature>
<evidence type="ECO:0000256" key="2">
    <source>
        <dbReference type="ARBA" id="ARBA00022692"/>
    </source>
</evidence>
<sequence length="374" mass="39774">MGKDAASDPGVRVDRWTAAVRRRIALGDAWHRLVGSVPAVLQVSATAIGAYAFAHYVLGHAVPLLALTVTISSLGFVRDARPIRVLETAVGMSVGIALAEILLLGFGQGTWQLAVALVLTLLVARFLSPAASFAIAAAVQSVLVMLLPVPDGGPFVRTLDGLIGGVFALLATALIPRDPRRSARRDGQRLIDEHVRTLASLVAALRLGDLEEADRALARARATQPALDAWRGTLDSGLAIARISPFLRKAVFDLERQRTMLDGMDLATRNLRVIARRIDYVSRDATSRPELADLLARTSVALGILSQSIGDIAQQPVARQSLLEIAKHLEPVAVLPDASVSEQALVLVLRPYLVDLLTATGLPTQAAQAALPSL</sequence>
<keyword evidence="4 5" id="KW-0472">Membrane</keyword>
<keyword evidence="2 5" id="KW-0812">Transmembrane</keyword>
<feature type="domain" description="Integral membrane bound transporter" evidence="6">
    <location>
        <begin position="52"/>
        <end position="170"/>
    </location>
</feature>
<keyword evidence="3 5" id="KW-1133">Transmembrane helix</keyword>
<reference evidence="7 8" key="1">
    <citation type="submission" date="2017-02" db="EMBL/GenBank/DDBJ databases">
        <authorList>
            <person name="Varghese N."/>
            <person name="Submissions S."/>
        </authorList>
    </citation>
    <scope>NUCLEOTIDE SEQUENCE [LARGE SCALE GENOMIC DNA]</scope>
    <source>
        <strain evidence="7 8">VKM Ac-1787</strain>
    </source>
</reference>
<evidence type="ECO:0000256" key="1">
    <source>
        <dbReference type="ARBA" id="ARBA00004141"/>
    </source>
</evidence>
<evidence type="ECO:0000259" key="6">
    <source>
        <dbReference type="Pfam" id="PF13515"/>
    </source>
</evidence>
<feature type="transmembrane region" description="Helical" evidence="5">
    <location>
        <begin position="132"/>
        <end position="149"/>
    </location>
</feature>
<keyword evidence="8" id="KW-1185">Reference proteome</keyword>
<comment type="caution">
    <text evidence="7">The sequence shown here is derived from an EMBL/GenBank/DDBJ whole genome shotgun (WGS) entry which is preliminary data.</text>
</comment>
<dbReference type="Pfam" id="PF13515">
    <property type="entry name" value="FUSC_2"/>
    <property type="match status" value="1"/>
</dbReference>
<evidence type="ECO:0000256" key="4">
    <source>
        <dbReference type="ARBA" id="ARBA00023136"/>
    </source>
</evidence>
<accession>A0ABY1LN68</accession>
<proteinExistence type="predicted"/>
<comment type="subcellular location">
    <subcellularLocation>
        <location evidence="1">Membrane</location>
        <topology evidence="1">Multi-pass membrane protein</topology>
    </subcellularLocation>
</comment>
<name>A0ABY1LN68_9MICO</name>
<feature type="transmembrane region" description="Helical" evidence="5">
    <location>
        <begin position="85"/>
        <end position="104"/>
    </location>
</feature>
<gene>
    <name evidence="7" type="ORF">SAMN06295973_1504</name>
</gene>